<evidence type="ECO:0000313" key="2">
    <source>
        <dbReference type="Proteomes" id="UP000033636"/>
    </source>
</evidence>
<accession>A0ACC6V1U4</accession>
<gene>
    <name evidence="1" type="ORF">TU35_007320</name>
</gene>
<dbReference type="EMBL" id="JZWT02000019">
    <property type="protein sequence ID" value="MFB6491034.1"/>
    <property type="molecule type" value="Genomic_DNA"/>
</dbReference>
<reference evidence="1" key="1">
    <citation type="submission" date="2024-07" db="EMBL/GenBank/DDBJ databases">
        <title>Metagenome and Metagenome-Assembled Genomes of Archaea from a hot spring from the geothermal field of Los Azufres, Mexico.</title>
        <authorList>
            <person name="Marin-Paredes R."/>
            <person name="Martinez-Romero E."/>
            <person name="Servin-Garciduenas L.E."/>
        </authorList>
    </citation>
    <scope>NUCLEOTIDE SEQUENCE</scope>
</reference>
<protein>
    <submittedName>
        <fullName evidence="1">Metallophosphoesterase</fullName>
    </submittedName>
</protein>
<sequence length="376" mass="42224">MKIAHISDAHLGRQQYHLPEREEDYYRQLEQALRAAKAADAVVITGDLLDSRRPSTKTLLRLLELLEGRQAYVIGGNHDWTYLRPDETPLRLLDKVKAVRLLCFDSADLGGVPLFGACAMPRSKAREYRELLARAPPNALLAIHQAIEGVKARYPASVDEYTMPASAFAGLKYLHIAAGHVHDHAVRHPVGAVWAGSLELWDSAEFETWDWRGGRWEKAQDAAPKGMVMIDVAGKAAVATPIQLGTQRRMLRLRIYLSEPSELEQAVEDAVRRFDVQGAVVRVELWGELRPGSEPRPSAYEARFQRALYVDFVDRLRRPREEAPRVGSAYEAVERLLRERLGPGAEAVVKALAHIRDGDSASARKIIERWMYAEGD</sequence>
<proteinExistence type="predicted"/>
<dbReference type="Proteomes" id="UP000033636">
    <property type="component" value="Unassembled WGS sequence"/>
</dbReference>
<comment type="caution">
    <text evidence="1">The sequence shown here is derived from an EMBL/GenBank/DDBJ whole genome shotgun (WGS) entry which is preliminary data.</text>
</comment>
<evidence type="ECO:0000313" key="1">
    <source>
        <dbReference type="EMBL" id="MFB6491034.1"/>
    </source>
</evidence>
<organism evidence="1 2">
    <name type="scientific">Thermoproteus sp. AZ2</name>
    <dbReference type="NCBI Taxonomy" id="1609232"/>
    <lineage>
        <taxon>Archaea</taxon>
        <taxon>Thermoproteota</taxon>
        <taxon>Thermoprotei</taxon>
        <taxon>Thermoproteales</taxon>
        <taxon>Thermoproteaceae</taxon>
        <taxon>Thermoproteus</taxon>
    </lineage>
</organism>
<name>A0ACC6V1U4_9CREN</name>